<evidence type="ECO:0000256" key="2">
    <source>
        <dbReference type="ARBA" id="ARBA00022728"/>
    </source>
</evidence>
<evidence type="ECO:0000313" key="8">
    <source>
        <dbReference type="Proteomes" id="UP001141552"/>
    </source>
</evidence>
<evidence type="ECO:0000256" key="4">
    <source>
        <dbReference type="PROSITE-ProRule" id="PRU00176"/>
    </source>
</evidence>
<organism evidence="7 8">
    <name type="scientific">Turnera subulata</name>
    <dbReference type="NCBI Taxonomy" id="218843"/>
    <lineage>
        <taxon>Eukaryota</taxon>
        <taxon>Viridiplantae</taxon>
        <taxon>Streptophyta</taxon>
        <taxon>Embryophyta</taxon>
        <taxon>Tracheophyta</taxon>
        <taxon>Spermatophyta</taxon>
        <taxon>Magnoliopsida</taxon>
        <taxon>eudicotyledons</taxon>
        <taxon>Gunneridae</taxon>
        <taxon>Pentapetalae</taxon>
        <taxon>rosids</taxon>
        <taxon>fabids</taxon>
        <taxon>Malpighiales</taxon>
        <taxon>Passifloraceae</taxon>
        <taxon>Turnera</taxon>
    </lineage>
</organism>
<keyword evidence="3" id="KW-0508">mRNA splicing</keyword>
<dbReference type="CDD" id="cd00590">
    <property type="entry name" value="RRM_SF"/>
    <property type="match status" value="1"/>
</dbReference>
<keyword evidence="8" id="KW-1185">Reference proteome</keyword>
<proteinExistence type="predicted"/>
<dbReference type="GO" id="GO:0006397">
    <property type="term" value="P:mRNA processing"/>
    <property type="evidence" value="ECO:0007669"/>
    <property type="project" value="UniProtKB-KW"/>
</dbReference>
<keyword evidence="1" id="KW-0507">mRNA processing</keyword>
<feature type="region of interest" description="Disordered" evidence="5">
    <location>
        <begin position="1"/>
        <end position="36"/>
    </location>
</feature>
<dbReference type="GO" id="GO:0003723">
    <property type="term" value="F:RNA binding"/>
    <property type="evidence" value="ECO:0007669"/>
    <property type="project" value="UniProtKB-UniRule"/>
</dbReference>
<dbReference type="OrthoDB" id="360390at2759"/>
<evidence type="ECO:0000259" key="6">
    <source>
        <dbReference type="PROSITE" id="PS50102"/>
    </source>
</evidence>
<dbReference type="SUPFAM" id="SSF54928">
    <property type="entry name" value="RNA-binding domain, RBD"/>
    <property type="match status" value="1"/>
</dbReference>
<comment type="caution">
    <text evidence="7">The sequence shown here is derived from an EMBL/GenBank/DDBJ whole genome shotgun (WGS) entry which is preliminary data.</text>
</comment>
<reference evidence="7" key="1">
    <citation type="submission" date="2022-02" db="EMBL/GenBank/DDBJ databases">
        <authorList>
            <person name="Henning P.M."/>
            <person name="McCubbin A.G."/>
            <person name="Shore J.S."/>
        </authorList>
    </citation>
    <scope>NUCLEOTIDE SEQUENCE</scope>
    <source>
        <strain evidence="7">F60SS</strain>
        <tissue evidence="7">Leaves</tissue>
    </source>
</reference>
<keyword evidence="2" id="KW-0747">Spliceosome</keyword>
<evidence type="ECO:0000256" key="5">
    <source>
        <dbReference type="SAM" id="MobiDB-lite"/>
    </source>
</evidence>
<reference evidence="7" key="2">
    <citation type="journal article" date="2023" name="Plants (Basel)">
        <title>Annotation of the Turnera subulata (Passifloraceae) Draft Genome Reveals the S-Locus Evolved after the Divergence of Turneroideae from Passifloroideae in a Stepwise Manner.</title>
        <authorList>
            <person name="Henning P.M."/>
            <person name="Roalson E.H."/>
            <person name="Mir W."/>
            <person name="McCubbin A.G."/>
            <person name="Shore J.S."/>
        </authorList>
    </citation>
    <scope>NUCLEOTIDE SEQUENCE</scope>
    <source>
        <strain evidence="7">F60SS</strain>
    </source>
</reference>
<dbReference type="PROSITE" id="PS50102">
    <property type="entry name" value="RRM"/>
    <property type="match status" value="1"/>
</dbReference>
<feature type="domain" description="RRM" evidence="6">
    <location>
        <begin position="55"/>
        <end position="132"/>
    </location>
</feature>
<feature type="compositionally biased region" description="Polar residues" evidence="5">
    <location>
        <begin position="13"/>
        <end position="26"/>
    </location>
</feature>
<dbReference type="InterPro" id="IPR012677">
    <property type="entry name" value="Nucleotide-bd_a/b_plait_sf"/>
</dbReference>
<dbReference type="Proteomes" id="UP001141552">
    <property type="component" value="Unassembled WGS sequence"/>
</dbReference>
<dbReference type="SMART" id="SM00360">
    <property type="entry name" value="RRM"/>
    <property type="match status" value="1"/>
</dbReference>
<dbReference type="PANTHER" id="PTHR23147">
    <property type="entry name" value="SERINE/ARGININE RICH SPLICING FACTOR"/>
    <property type="match status" value="1"/>
</dbReference>
<feature type="compositionally biased region" description="Pro residues" evidence="5">
    <location>
        <begin position="1"/>
        <end position="11"/>
    </location>
</feature>
<dbReference type="GO" id="GO:0005681">
    <property type="term" value="C:spliceosomal complex"/>
    <property type="evidence" value="ECO:0007669"/>
    <property type="project" value="UniProtKB-KW"/>
</dbReference>
<dbReference type="InterPro" id="IPR050907">
    <property type="entry name" value="SRSF"/>
</dbReference>
<dbReference type="InterPro" id="IPR035979">
    <property type="entry name" value="RBD_domain_sf"/>
</dbReference>
<dbReference type="EMBL" id="JAKUCV010002537">
    <property type="protein sequence ID" value="KAJ4842258.1"/>
    <property type="molecule type" value="Genomic_DNA"/>
</dbReference>
<dbReference type="Pfam" id="PF00076">
    <property type="entry name" value="RRM_1"/>
    <property type="match status" value="1"/>
</dbReference>
<dbReference type="InterPro" id="IPR000504">
    <property type="entry name" value="RRM_dom"/>
</dbReference>
<dbReference type="GO" id="GO:0008380">
    <property type="term" value="P:RNA splicing"/>
    <property type="evidence" value="ECO:0007669"/>
    <property type="project" value="UniProtKB-KW"/>
</dbReference>
<gene>
    <name evidence="7" type="ORF">Tsubulata_025308</name>
</gene>
<dbReference type="AlphaFoldDB" id="A0A9Q0G2Z7"/>
<evidence type="ECO:0000256" key="1">
    <source>
        <dbReference type="ARBA" id="ARBA00022664"/>
    </source>
</evidence>
<name>A0A9Q0G2Z7_9ROSI</name>
<evidence type="ECO:0000313" key="7">
    <source>
        <dbReference type="EMBL" id="KAJ4842258.1"/>
    </source>
</evidence>
<sequence length="252" mass="28430">MSPTLPAPPHPSNLAQTNPSSDTQPQPTRPNQPLPYFSKWSRQQVQKAIANGQVYNIYVQNLSNHWSPTEVYRIMSRYGEVVDVYIPRKVAKNGQRFGFVHFKSNCDLQRLLLDVNKVQVEERSIQANIAREHTGVARDPRKVGSILLLWKLHGLPDVEVSDLGKTENRKSLGGARVEVLTEQGGMLNKALSISMGGQLHSVDVVEELGSHEDTQEDGGALRQKARRITGHRNRCNYRWRLIRNQGPSLERA</sequence>
<protein>
    <recommendedName>
        <fullName evidence="6">RRM domain-containing protein</fullName>
    </recommendedName>
</protein>
<dbReference type="Gene3D" id="3.30.70.330">
    <property type="match status" value="1"/>
</dbReference>
<evidence type="ECO:0000256" key="3">
    <source>
        <dbReference type="ARBA" id="ARBA00023187"/>
    </source>
</evidence>
<accession>A0A9Q0G2Z7</accession>
<keyword evidence="4" id="KW-0694">RNA-binding</keyword>